<reference evidence="1 2" key="1">
    <citation type="journal article" date="2023" name="Commun. Biol.">
        <title>Reorganization of the ancestral sex-determining regions during the evolution of trioecy in Pleodorina starrii.</title>
        <authorList>
            <person name="Takahashi K."/>
            <person name="Suzuki S."/>
            <person name="Kawai-Toyooka H."/>
            <person name="Yamamoto K."/>
            <person name="Hamaji T."/>
            <person name="Ootsuki R."/>
            <person name="Yamaguchi H."/>
            <person name="Kawachi M."/>
            <person name="Higashiyama T."/>
            <person name="Nozaki H."/>
        </authorList>
    </citation>
    <scope>NUCLEOTIDE SEQUENCE [LARGE SCALE GENOMIC DNA]</scope>
    <source>
        <strain evidence="1 2">NIES-4479</strain>
    </source>
</reference>
<evidence type="ECO:0000313" key="1">
    <source>
        <dbReference type="EMBL" id="GLC54970.1"/>
    </source>
</evidence>
<accession>A0A9W6BNE2</accession>
<dbReference type="Proteomes" id="UP001165080">
    <property type="component" value="Unassembled WGS sequence"/>
</dbReference>
<sequence>MQAQSAQLRFNVFDDLVNGAAGGGGIGGLRNGTLRGLSLSDMMDNLQQFTDPLLFGAAAGAAGAGRAAGDGPFAGAGRARSSGGPFFGFGGFGSMFGGAGGGGASFRGGPAGAASIDPESLRGSTDPLTGPEFQAFIDAITANVDAASITSQLLNLASGIVYTVSGALGTVSVSLSLVPAIPAFFFGLFNLEGLRENFQGLFLDEIIDVLARINALRQRIRSGAFIQQLEEQLKQVQTVRAMLRDLRENNPIGSALQRAAASAQAAGAAAAAGDPRGAAAALRDAQQQHQAARDKWDEVTANLVQLKLGGPVP</sequence>
<keyword evidence="2" id="KW-1185">Reference proteome</keyword>
<evidence type="ECO:0000313" key="2">
    <source>
        <dbReference type="Proteomes" id="UP001165080"/>
    </source>
</evidence>
<dbReference type="AlphaFoldDB" id="A0A9W6BNE2"/>
<dbReference type="EMBL" id="BRXU01000011">
    <property type="protein sequence ID" value="GLC54970.1"/>
    <property type="molecule type" value="Genomic_DNA"/>
</dbReference>
<comment type="caution">
    <text evidence="1">The sequence shown here is derived from an EMBL/GenBank/DDBJ whole genome shotgun (WGS) entry which is preliminary data.</text>
</comment>
<gene>
    <name evidence="1" type="primary">PLEST006814</name>
    <name evidence="1" type="ORF">PLESTB_000926100</name>
</gene>
<proteinExistence type="predicted"/>
<protein>
    <submittedName>
        <fullName evidence="1">Uncharacterized protein</fullName>
    </submittedName>
</protein>
<organism evidence="1 2">
    <name type="scientific">Pleodorina starrii</name>
    <dbReference type="NCBI Taxonomy" id="330485"/>
    <lineage>
        <taxon>Eukaryota</taxon>
        <taxon>Viridiplantae</taxon>
        <taxon>Chlorophyta</taxon>
        <taxon>core chlorophytes</taxon>
        <taxon>Chlorophyceae</taxon>
        <taxon>CS clade</taxon>
        <taxon>Chlamydomonadales</taxon>
        <taxon>Volvocaceae</taxon>
        <taxon>Pleodorina</taxon>
    </lineage>
</organism>
<name>A0A9W6BNE2_9CHLO</name>